<dbReference type="Pfam" id="PF08525">
    <property type="entry name" value="OapA_N"/>
    <property type="match status" value="1"/>
</dbReference>
<reference evidence="4 6" key="1">
    <citation type="journal article" date="2015" name="Genome Announc.">
        <title>Thirty-Two Complete Genome Assemblies of Nine Yersinia Species, Including Y. pestis, Y. pseudotuberculosis, and Y. enterocolitica.</title>
        <authorList>
            <person name="Johnson S.L."/>
            <person name="Daligault H.E."/>
            <person name="Davenport K.W."/>
            <person name="Jaissle J."/>
            <person name="Frey K.G."/>
            <person name="Ladner J.T."/>
            <person name="Broomall S.M."/>
            <person name="Bishop-Lilly K.A."/>
            <person name="Bruce D.C."/>
            <person name="Coyne S.R."/>
            <person name="Gibbons H.S."/>
            <person name="Lo C.C."/>
            <person name="Munk A.C."/>
            <person name="Rosenzweig C.N."/>
            <person name="Koroleva G.I."/>
            <person name="Palacios G.F."/>
            <person name="Redden C.L."/>
            <person name="Xu Y."/>
            <person name="Minogue T.D."/>
            <person name="Chain P.S."/>
        </authorList>
    </citation>
    <scope>NUCLEOTIDE SEQUENCE [LARGE SCALE GENOMIC DNA]</scope>
    <source>
        <strain evidence="4 6">YRA</strain>
    </source>
</reference>
<evidence type="ECO:0000313" key="7">
    <source>
        <dbReference type="Proteomes" id="UP000042054"/>
    </source>
</evidence>
<keyword evidence="6" id="KW-1185">Reference proteome</keyword>
<protein>
    <submittedName>
        <fullName evidence="5">Putative cell envelope opacity-associated protein A</fullName>
    </submittedName>
</protein>
<dbReference type="GO" id="GO:0042834">
    <property type="term" value="F:peptidoglycan binding"/>
    <property type="evidence" value="ECO:0007669"/>
    <property type="project" value="InterPro"/>
</dbReference>
<evidence type="ECO:0000259" key="3">
    <source>
        <dbReference type="Pfam" id="PF08525"/>
    </source>
</evidence>
<evidence type="ECO:0000256" key="1">
    <source>
        <dbReference type="SAM" id="Phobius"/>
    </source>
</evidence>
<evidence type="ECO:0000313" key="4">
    <source>
        <dbReference type="EMBL" id="AJJ12650.1"/>
    </source>
</evidence>
<name>A0A0U1HRY3_YERRO</name>
<dbReference type="Proteomes" id="UP000031914">
    <property type="component" value="Chromosome"/>
</dbReference>
<organism evidence="5 7">
    <name type="scientific">Yersinia rohdei</name>
    <dbReference type="NCBI Taxonomy" id="29485"/>
    <lineage>
        <taxon>Bacteria</taxon>
        <taxon>Pseudomonadati</taxon>
        <taxon>Pseudomonadota</taxon>
        <taxon>Gammaproteobacteria</taxon>
        <taxon>Enterobacterales</taxon>
        <taxon>Yersiniaceae</taxon>
        <taxon>Yersinia</taxon>
    </lineage>
</organism>
<reference evidence="5 7" key="2">
    <citation type="submission" date="2015-03" db="EMBL/GenBank/DDBJ databases">
        <authorList>
            <person name="Murphy D."/>
        </authorList>
    </citation>
    <scope>NUCLEOTIDE SEQUENCE [LARGE SCALE GENOMIC DNA]</scope>
    <source>
        <strain evidence="5 7">68/02</strain>
    </source>
</reference>
<dbReference type="Proteomes" id="UP000042054">
    <property type="component" value="Unassembled WGS sequence"/>
</dbReference>
<evidence type="ECO:0000259" key="2">
    <source>
        <dbReference type="Pfam" id="PF04225"/>
    </source>
</evidence>
<dbReference type="GeneID" id="45568303"/>
<evidence type="ECO:0000313" key="5">
    <source>
        <dbReference type="EMBL" id="CQI89357.1"/>
    </source>
</evidence>
<dbReference type="OrthoDB" id="6398769at2"/>
<accession>A0A0U1HRY3</accession>
<dbReference type="InterPro" id="IPR013731">
    <property type="entry name" value="OapA_N"/>
</dbReference>
<dbReference type="KEGG" id="yro:CH64_3023"/>
<keyword evidence="1" id="KW-0812">Transmembrane</keyword>
<dbReference type="EMBL" id="CP009787">
    <property type="protein sequence ID" value="AJJ12650.1"/>
    <property type="molecule type" value="Genomic_DNA"/>
</dbReference>
<dbReference type="EMBL" id="CTKE01000006">
    <property type="protein sequence ID" value="CQI89357.1"/>
    <property type="molecule type" value="Genomic_DNA"/>
</dbReference>
<gene>
    <name evidence="4" type="ORF">CH64_3023</name>
    <name evidence="5" type="ORF">ERS008555_01553</name>
</gene>
<dbReference type="RefSeq" id="WP_004713674.1">
    <property type="nucleotide sequence ID" value="NZ_CABIHO010000003.1"/>
</dbReference>
<dbReference type="Gene3D" id="3.10.450.350">
    <property type="match status" value="1"/>
</dbReference>
<keyword evidence="1" id="KW-0472">Membrane</keyword>
<keyword evidence="1" id="KW-1133">Transmembrane helix</keyword>
<dbReference type="InterPro" id="IPR007340">
    <property type="entry name" value="LysM_Opacity-associatedA"/>
</dbReference>
<dbReference type="AlphaFoldDB" id="A0A0U1HRY3"/>
<feature type="transmembrane region" description="Helical" evidence="1">
    <location>
        <begin position="105"/>
        <end position="122"/>
    </location>
</feature>
<evidence type="ECO:0000313" key="6">
    <source>
        <dbReference type="Proteomes" id="UP000031914"/>
    </source>
</evidence>
<feature type="domain" description="Opacity-associated protein A-like N-terminal" evidence="3">
    <location>
        <begin position="94"/>
        <end position="120"/>
    </location>
</feature>
<dbReference type="Pfam" id="PF04225">
    <property type="entry name" value="LysM_OapA"/>
    <property type="match status" value="1"/>
</dbReference>
<dbReference type="STRING" id="29485.CH64_3023"/>
<proteinExistence type="predicted"/>
<feature type="domain" description="Opacity-associated protein A LysM-like" evidence="2">
    <location>
        <begin position="176"/>
        <end position="260"/>
    </location>
</feature>
<sequence length="260" mass="29362">MGRIAPRRKKSTRVYQPLLHTWLSIRQRILPEAKSPDEQNLMSEVSASEHISPAEDIAFTENNVPNKPVATLPRETYIKGILLKIWHMPDSFQWMEPLPFFHRRWIIIVTAILLLALLWPASRDNPNNAFPVSAPSTEVPLQAHLQDNYSQSNQLQSNLDAPPPPRVASSALQGDWQNYHIESGKTLAQLFRDNNLPVNDVFAMAQVEGNNKPLSNLKAGQDVKIMLNAQGEVAALSIKTTNNAEVLFTRQSDGSYRRER</sequence>